<dbReference type="InterPro" id="IPR000835">
    <property type="entry name" value="HTH_MarR-typ"/>
</dbReference>
<evidence type="ECO:0000313" key="2">
    <source>
        <dbReference type="EMBL" id="TYB30395.1"/>
    </source>
</evidence>
<feature type="domain" description="HTH marR-type" evidence="1">
    <location>
        <begin position="1"/>
        <end position="115"/>
    </location>
</feature>
<dbReference type="Proteomes" id="UP000324143">
    <property type="component" value="Unassembled WGS sequence"/>
</dbReference>
<dbReference type="GO" id="GO:0006950">
    <property type="term" value="P:response to stress"/>
    <property type="evidence" value="ECO:0007669"/>
    <property type="project" value="TreeGrafter"/>
</dbReference>
<reference evidence="2" key="1">
    <citation type="submission" date="2019-08" db="EMBL/GenBank/DDBJ databases">
        <title>Genomic characterization of a novel candidate phylum (ARYD3) from a high temperature, high salinity tertiary oil reservoir in north central Oklahoma, USA.</title>
        <authorList>
            <person name="Youssef N.H."/>
            <person name="Yadav A."/>
            <person name="Elshahed M.S."/>
        </authorList>
    </citation>
    <scope>NUCLEOTIDE SEQUENCE [LARGE SCALE GENOMIC DNA]</scope>
    <source>
        <strain evidence="2">ARYD3</strain>
    </source>
</reference>
<sequence>MKPDNLCKIKNIFKKIYKFENNLQKKFNLSINEILTICSLSNLKMSSTELATEIGVSPSRMSRILKKLESKNYIKRTLSKNDKRKMMFNLTEKGKEKVRTVHDTDINIPKINTKK</sequence>
<dbReference type="EMBL" id="VSIX01000139">
    <property type="protein sequence ID" value="TYB30395.1"/>
    <property type="molecule type" value="Genomic_DNA"/>
</dbReference>
<dbReference type="InterPro" id="IPR036388">
    <property type="entry name" value="WH-like_DNA-bd_sf"/>
</dbReference>
<name>A0A5D0MEU1_9BACT</name>
<dbReference type="InterPro" id="IPR011991">
    <property type="entry name" value="ArsR-like_HTH"/>
</dbReference>
<dbReference type="InterPro" id="IPR036390">
    <property type="entry name" value="WH_DNA-bd_sf"/>
</dbReference>
<dbReference type="SUPFAM" id="SSF46785">
    <property type="entry name" value="Winged helix' DNA-binding domain"/>
    <property type="match status" value="1"/>
</dbReference>
<organism evidence="2 3">
    <name type="scientific">Candidatus Mcinerneyibacterium aminivorans</name>
    <dbReference type="NCBI Taxonomy" id="2703815"/>
    <lineage>
        <taxon>Bacteria</taxon>
        <taxon>Candidatus Macinerneyibacteriota</taxon>
        <taxon>Candidatus Mcinerneyibacteria</taxon>
        <taxon>Candidatus Mcinerneyibacteriales</taxon>
        <taxon>Candidatus Mcinerneyibacteriaceae</taxon>
        <taxon>Candidatus Mcinerneyibacterium</taxon>
    </lineage>
</organism>
<dbReference type="PROSITE" id="PS50995">
    <property type="entry name" value="HTH_MARR_2"/>
    <property type="match status" value="1"/>
</dbReference>
<dbReference type="Pfam" id="PF01047">
    <property type="entry name" value="MarR"/>
    <property type="match status" value="1"/>
</dbReference>
<dbReference type="PANTHER" id="PTHR33164">
    <property type="entry name" value="TRANSCRIPTIONAL REGULATOR, MARR FAMILY"/>
    <property type="match status" value="1"/>
</dbReference>
<comment type="caution">
    <text evidence="2">The sequence shown here is derived from an EMBL/GenBank/DDBJ whole genome shotgun (WGS) entry which is preliminary data.</text>
</comment>
<proteinExistence type="predicted"/>
<dbReference type="SMART" id="SM00347">
    <property type="entry name" value="HTH_MARR"/>
    <property type="match status" value="1"/>
</dbReference>
<protein>
    <submittedName>
        <fullName evidence="2">MarR family transcriptional regulator</fullName>
    </submittedName>
</protein>
<evidence type="ECO:0000259" key="1">
    <source>
        <dbReference type="PROSITE" id="PS50995"/>
    </source>
</evidence>
<dbReference type="InterPro" id="IPR039422">
    <property type="entry name" value="MarR/SlyA-like"/>
</dbReference>
<dbReference type="GO" id="GO:0003700">
    <property type="term" value="F:DNA-binding transcription factor activity"/>
    <property type="evidence" value="ECO:0007669"/>
    <property type="project" value="InterPro"/>
</dbReference>
<gene>
    <name evidence="2" type="ORF">FXF47_09670</name>
</gene>
<dbReference type="Gene3D" id="1.10.10.10">
    <property type="entry name" value="Winged helix-like DNA-binding domain superfamily/Winged helix DNA-binding domain"/>
    <property type="match status" value="1"/>
</dbReference>
<keyword evidence="3" id="KW-1185">Reference proteome</keyword>
<accession>A0A5D0MEU1</accession>
<dbReference type="AlphaFoldDB" id="A0A5D0MEU1"/>
<dbReference type="PRINTS" id="PR00598">
    <property type="entry name" value="HTHMARR"/>
</dbReference>
<dbReference type="GO" id="GO:0003677">
    <property type="term" value="F:DNA binding"/>
    <property type="evidence" value="ECO:0007669"/>
    <property type="project" value="UniProtKB-KW"/>
</dbReference>
<dbReference type="CDD" id="cd00090">
    <property type="entry name" value="HTH_ARSR"/>
    <property type="match status" value="1"/>
</dbReference>
<dbReference type="PANTHER" id="PTHR33164:SF43">
    <property type="entry name" value="HTH-TYPE TRANSCRIPTIONAL REPRESSOR YETL"/>
    <property type="match status" value="1"/>
</dbReference>
<evidence type="ECO:0000313" key="3">
    <source>
        <dbReference type="Proteomes" id="UP000324143"/>
    </source>
</evidence>